<dbReference type="PROSITE" id="PS51012">
    <property type="entry name" value="ABC_TM2"/>
    <property type="match status" value="1"/>
</dbReference>
<protein>
    <recommendedName>
        <fullName evidence="12">Transport permease protein</fullName>
    </recommendedName>
</protein>
<name>A0ABT7NB20_9BURK</name>
<comment type="caution">
    <text evidence="14">The sequence shown here is derived from an EMBL/GenBank/DDBJ whole genome shotgun (WGS) entry which is preliminary data.</text>
</comment>
<evidence type="ECO:0000256" key="4">
    <source>
        <dbReference type="ARBA" id="ARBA00022448"/>
    </source>
</evidence>
<evidence type="ECO:0000256" key="12">
    <source>
        <dbReference type="RuleBase" id="RU361157"/>
    </source>
</evidence>
<feature type="transmembrane region" description="Helical" evidence="12">
    <location>
        <begin position="75"/>
        <end position="94"/>
    </location>
</feature>
<dbReference type="PIRSF" id="PIRSF006648">
    <property type="entry name" value="DrrB"/>
    <property type="match status" value="1"/>
</dbReference>
<comment type="subcellular location">
    <subcellularLocation>
        <location evidence="1 12">Cell inner membrane</location>
        <topology evidence="1 12">Multi-pass membrane protein</topology>
    </subcellularLocation>
</comment>
<evidence type="ECO:0000256" key="3">
    <source>
        <dbReference type="ARBA" id="ARBA00011350"/>
    </source>
</evidence>
<dbReference type="Pfam" id="PF01061">
    <property type="entry name" value="ABC2_membrane"/>
    <property type="match status" value="1"/>
</dbReference>
<keyword evidence="10 12" id="KW-0472">Membrane</keyword>
<feature type="domain" description="ABC transmembrane type-2" evidence="13">
    <location>
        <begin position="39"/>
        <end position="269"/>
    </location>
</feature>
<dbReference type="Proteomes" id="UP001174908">
    <property type="component" value="Unassembled WGS sequence"/>
</dbReference>
<keyword evidence="9 12" id="KW-1133">Transmembrane helix</keyword>
<sequence>MNTLAAQAAPSHWRPPQLTARWWPVFLRNLLVWRKLAIPSLIGNIAEPLIWLVAFGYGMGALVGQVAVDGRQVPYILFLASGSICMSAMNAASFEALYSAFSRMHVQKTWDGIMNAPVGLDDVVLAEMLWAGFKAIFTTTAILFVMLALNISHSPKLIVAWFVLVGVGITFSCIALIFNALAKGYDFFTYYFTLFMTPMMFLSGVFFPLEQLPGVVQAVARWLPLANAVALVRPLFMDQWPSDWLLHLGVLVAYTAVAFWVALALTRKRFAK</sequence>
<dbReference type="RefSeq" id="WP_286660225.1">
    <property type="nucleotide sequence ID" value="NZ_JASZYV010000002.1"/>
</dbReference>
<evidence type="ECO:0000256" key="2">
    <source>
        <dbReference type="ARBA" id="ARBA00008394"/>
    </source>
</evidence>
<keyword evidence="15" id="KW-1185">Reference proteome</keyword>
<dbReference type="InterPro" id="IPR051784">
    <property type="entry name" value="Nod_factor_ABC_transporter"/>
</dbReference>
<dbReference type="PANTHER" id="PTHR43229">
    <property type="entry name" value="NODULATION PROTEIN J"/>
    <property type="match status" value="1"/>
</dbReference>
<dbReference type="InterPro" id="IPR013525">
    <property type="entry name" value="ABC2_TM"/>
</dbReference>
<evidence type="ECO:0000256" key="6">
    <source>
        <dbReference type="ARBA" id="ARBA00022475"/>
    </source>
</evidence>
<evidence type="ECO:0000256" key="9">
    <source>
        <dbReference type="ARBA" id="ARBA00022989"/>
    </source>
</evidence>
<evidence type="ECO:0000256" key="10">
    <source>
        <dbReference type="ARBA" id="ARBA00023136"/>
    </source>
</evidence>
<comment type="function">
    <text evidence="11">Part of the ABC transporter complex NodIJ involved in the export of the nodulation factors (Nod factors), the bacterial signal molecules that induce symbiosis and subsequent nodulation induction. Nod factors are LCO (lipo-chitin oligosaccharide), a modified beta-1,4-linked N-acetylglucosamine oligosaccharide. This subunit encodes the transporter.</text>
</comment>
<feature type="transmembrane region" description="Helical" evidence="12">
    <location>
        <begin position="158"/>
        <end position="182"/>
    </location>
</feature>
<evidence type="ECO:0000256" key="7">
    <source>
        <dbReference type="ARBA" id="ARBA00022519"/>
    </source>
</evidence>
<keyword evidence="7" id="KW-0997">Cell inner membrane</keyword>
<evidence type="ECO:0000256" key="11">
    <source>
        <dbReference type="ARBA" id="ARBA00025119"/>
    </source>
</evidence>
<evidence type="ECO:0000256" key="1">
    <source>
        <dbReference type="ARBA" id="ARBA00004429"/>
    </source>
</evidence>
<evidence type="ECO:0000313" key="15">
    <source>
        <dbReference type="Proteomes" id="UP001174908"/>
    </source>
</evidence>
<evidence type="ECO:0000313" key="14">
    <source>
        <dbReference type="EMBL" id="MDM0045126.1"/>
    </source>
</evidence>
<evidence type="ECO:0000259" key="13">
    <source>
        <dbReference type="PROSITE" id="PS51012"/>
    </source>
</evidence>
<keyword evidence="8 12" id="KW-0812">Transmembrane</keyword>
<evidence type="ECO:0000256" key="8">
    <source>
        <dbReference type="ARBA" id="ARBA00022692"/>
    </source>
</evidence>
<dbReference type="InterPro" id="IPR047817">
    <property type="entry name" value="ABC2_TM_bact-type"/>
</dbReference>
<dbReference type="EMBL" id="JASZYV010000002">
    <property type="protein sequence ID" value="MDM0045126.1"/>
    <property type="molecule type" value="Genomic_DNA"/>
</dbReference>
<comment type="similarity">
    <text evidence="2">Belongs to the ABC-2 integral membrane protein family. Lipooligosaccharide exporter (TC 3.A.1.102) subfamily.</text>
</comment>
<comment type="subunit">
    <text evidence="3">The complex is composed of two ATP-binding proteins (NodI) and two transmembrane proteins (NodJ).</text>
</comment>
<feature type="transmembrane region" description="Helical" evidence="12">
    <location>
        <begin position="244"/>
        <end position="265"/>
    </location>
</feature>
<keyword evidence="5" id="KW-0536">Nodulation</keyword>
<dbReference type="NCBIfam" id="TIGR01291">
    <property type="entry name" value="nodJ"/>
    <property type="match status" value="1"/>
</dbReference>
<keyword evidence="4 12" id="KW-0813">Transport</keyword>
<feature type="transmembrane region" description="Helical" evidence="12">
    <location>
        <begin position="128"/>
        <end position="151"/>
    </location>
</feature>
<dbReference type="PRINTS" id="PR00164">
    <property type="entry name" value="ABC2TRNSPORT"/>
</dbReference>
<organism evidence="14 15">
    <name type="scientific">Variovorax dokdonensis</name>
    <dbReference type="NCBI Taxonomy" id="344883"/>
    <lineage>
        <taxon>Bacteria</taxon>
        <taxon>Pseudomonadati</taxon>
        <taxon>Pseudomonadota</taxon>
        <taxon>Betaproteobacteria</taxon>
        <taxon>Burkholderiales</taxon>
        <taxon>Comamonadaceae</taxon>
        <taxon>Variovorax</taxon>
    </lineage>
</organism>
<accession>A0ABT7NB20</accession>
<proteinExistence type="inferred from homology"/>
<dbReference type="InterPro" id="IPR000412">
    <property type="entry name" value="ABC_2_transport"/>
</dbReference>
<feature type="transmembrane region" description="Helical" evidence="12">
    <location>
        <begin position="49"/>
        <end position="68"/>
    </location>
</feature>
<feature type="transmembrane region" description="Helical" evidence="12">
    <location>
        <begin position="188"/>
        <end position="207"/>
    </location>
</feature>
<evidence type="ECO:0000256" key="5">
    <source>
        <dbReference type="ARBA" id="ARBA00022458"/>
    </source>
</evidence>
<gene>
    <name evidence="14" type="ORF">QTH91_11585</name>
</gene>
<keyword evidence="6 12" id="KW-1003">Cell membrane</keyword>
<reference evidence="14" key="1">
    <citation type="submission" date="2023-06" db="EMBL/GenBank/DDBJ databases">
        <authorList>
            <person name="Jiang Y."/>
            <person name="Liu Q."/>
        </authorList>
    </citation>
    <scope>NUCLEOTIDE SEQUENCE</scope>
    <source>
        <strain evidence="14">CGMCC 1.12089</strain>
    </source>
</reference>
<dbReference type="InterPro" id="IPR005981">
    <property type="entry name" value="ABC_transptNodJ"/>
</dbReference>
<dbReference type="PANTHER" id="PTHR43229:SF2">
    <property type="entry name" value="NODULATION PROTEIN J"/>
    <property type="match status" value="1"/>
</dbReference>